<feature type="non-terminal residue" evidence="2">
    <location>
        <position position="1"/>
    </location>
</feature>
<gene>
    <name evidence="2" type="ORF">X975_04997</name>
</gene>
<organism evidence="2 3">
    <name type="scientific">Stegodyphus mimosarum</name>
    <name type="common">African social velvet spider</name>
    <dbReference type="NCBI Taxonomy" id="407821"/>
    <lineage>
        <taxon>Eukaryota</taxon>
        <taxon>Metazoa</taxon>
        <taxon>Ecdysozoa</taxon>
        <taxon>Arthropoda</taxon>
        <taxon>Chelicerata</taxon>
        <taxon>Arachnida</taxon>
        <taxon>Araneae</taxon>
        <taxon>Araneomorphae</taxon>
        <taxon>Entelegynae</taxon>
        <taxon>Eresoidea</taxon>
        <taxon>Eresidae</taxon>
        <taxon>Stegodyphus</taxon>
    </lineage>
</organism>
<feature type="transmembrane region" description="Helical" evidence="1">
    <location>
        <begin position="32"/>
        <end position="53"/>
    </location>
</feature>
<name>A0A087UIH7_STEMI</name>
<accession>A0A087UIH7</accession>
<dbReference type="Proteomes" id="UP000054359">
    <property type="component" value="Unassembled WGS sequence"/>
</dbReference>
<keyword evidence="1" id="KW-0472">Membrane</keyword>
<keyword evidence="1" id="KW-1133">Transmembrane helix</keyword>
<reference evidence="2 3" key="1">
    <citation type="submission" date="2013-11" db="EMBL/GenBank/DDBJ databases">
        <title>Genome sequencing of Stegodyphus mimosarum.</title>
        <authorList>
            <person name="Bechsgaard J."/>
        </authorList>
    </citation>
    <scope>NUCLEOTIDE SEQUENCE [LARGE SCALE GENOMIC DNA]</scope>
</reference>
<dbReference type="AlphaFoldDB" id="A0A087UIH7"/>
<sequence>KLIEVSQIEIAAQVAGKIFGKLGFFHSYFPKYYGLFPFISLNISRFVHVLILYKYIFRTPSAIQA</sequence>
<keyword evidence="3" id="KW-1185">Reference proteome</keyword>
<feature type="non-terminal residue" evidence="2">
    <location>
        <position position="65"/>
    </location>
</feature>
<proteinExistence type="predicted"/>
<evidence type="ECO:0000313" key="3">
    <source>
        <dbReference type="Proteomes" id="UP000054359"/>
    </source>
</evidence>
<evidence type="ECO:0000256" key="1">
    <source>
        <dbReference type="SAM" id="Phobius"/>
    </source>
</evidence>
<keyword evidence="1" id="KW-0812">Transmembrane</keyword>
<protein>
    <submittedName>
        <fullName evidence="2">Uncharacterized protein</fullName>
    </submittedName>
</protein>
<evidence type="ECO:0000313" key="2">
    <source>
        <dbReference type="EMBL" id="KFM77166.1"/>
    </source>
</evidence>
<dbReference type="EMBL" id="KK119956">
    <property type="protein sequence ID" value="KFM77166.1"/>
    <property type="molecule type" value="Genomic_DNA"/>
</dbReference>